<evidence type="ECO:0000313" key="2">
    <source>
        <dbReference type="Proteomes" id="UP000307874"/>
    </source>
</evidence>
<accession>A0A5C4JSJ3</accession>
<protein>
    <submittedName>
        <fullName evidence="1">Uncharacterized protein</fullName>
    </submittedName>
</protein>
<reference evidence="1 2" key="2">
    <citation type="submission" date="2019-06" db="EMBL/GenBank/DDBJ databases">
        <title>Martelella lutilitoris sp. nov., isolated from a tidal mudflat.</title>
        <authorList>
            <person name="Kim Y.-J."/>
        </authorList>
    </citation>
    <scope>NUCLEOTIDE SEQUENCE [LARGE SCALE GENOMIC DNA]</scope>
    <source>
        <strain evidence="1 2">GH2-6</strain>
    </source>
</reference>
<dbReference type="EMBL" id="VCLB01000004">
    <property type="protein sequence ID" value="TNB48192.1"/>
    <property type="molecule type" value="Genomic_DNA"/>
</dbReference>
<organism evidence="1 2">
    <name type="scientific">Martelella lutilitoris</name>
    <dbReference type="NCBI Taxonomy" id="2583532"/>
    <lineage>
        <taxon>Bacteria</taxon>
        <taxon>Pseudomonadati</taxon>
        <taxon>Pseudomonadota</taxon>
        <taxon>Alphaproteobacteria</taxon>
        <taxon>Hyphomicrobiales</taxon>
        <taxon>Aurantimonadaceae</taxon>
        <taxon>Martelella</taxon>
    </lineage>
</organism>
<gene>
    <name evidence="1" type="ORF">FF124_07595</name>
</gene>
<dbReference type="AlphaFoldDB" id="A0A5C4JSJ3"/>
<comment type="caution">
    <text evidence="1">The sequence shown here is derived from an EMBL/GenBank/DDBJ whole genome shotgun (WGS) entry which is preliminary data.</text>
</comment>
<proteinExistence type="predicted"/>
<dbReference type="RefSeq" id="WP_138747900.1">
    <property type="nucleotide sequence ID" value="NZ_VCLB01000004.1"/>
</dbReference>
<evidence type="ECO:0000313" key="1">
    <source>
        <dbReference type="EMBL" id="TNB48192.1"/>
    </source>
</evidence>
<dbReference type="OrthoDB" id="8446481at2"/>
<dbReference type="Proteomes" id="UP000307874">
    <property type="component" value="Unassembled WGS sequence"/>
</dbReference>
<reference evidence="1 2" key="1">
    <citation type="submission" date="2019-05" db="EMBL/GenBank/DDBJ databases">
        <authorList>
            <person name="Lee S.D."/>
        </authorList>
    </citation>
    <scope>NUCLEOTIDE SEQUENCE [LARGE SCALE GENOMIC DNA]</scope>
    <source>
        <strain evidence="1 2">GH2-6</strain>
    </source>
</reference>
<keyword evidence="2" id="KW-1185">Reference proteome</keyword>
<name>A0A5C4JSJ3_9HYPH</name>
<sequence>MAARNENFPWTSHYGHYRYFEGQMNRHGKVASLISQGDGLYELTRTQGDRLRVFICECYAFGVAEYIETVDRIGEINVIVINSMWCGYTPDAKSYCRESKVGLFKVGEFMGALHHTDYWLYLTEEEKEYFEKHG</sequence>